<dbReference type="HAMAP" id="MF_00501">
    <property type="entry name" value="Ribosomal_bL31_1"/>
    <property type="match status" value="1"/>
</dbReference>
<dbReference type="GO" id="GO:0019843">
    <property type="term" value="F:rRNA binding"/>
    <property type="evidence" value="ECO:0007669"/>
    <property type="project" value="UniProtKB-KW"/>
</dbReference>
<comment type="subunit">
    <text evidence="7">Part of the 50S ribosomal subunit.</text>
</comment>
<dbReference type="NCBIfam" id="NF001809">
    <property type="entry name" value="PRK00528.1"/>
    <property type="match status" value="1"/>
</dbReference>
<accession>A0A9D1E7M3</accession>
<dbReference type="PANTHER" id="PTHR33280">
    <property type="entry name" value="50S RIBOSOMAL PROTEIN L31, CHLOROPLASTIC"/>
    <property type="match status" value="1"/>
</dbReference>
<dbReference type="Proteomes" id="UP000823913">
    <property type="component" value="Unassembled WGS sequence"/>
</dbReference>
<keyword evidence="5 7" id="KW-0687">Ribonucleoprotein</keyword>
<evidence type="ECO:0000256" key="3">
    <source>
        <dbReference type="ARBA" id="ARBA00022884"/>
    </source>
</evidence>
<dbReference type="AlphaFoldDB" id="A0A9D1E7M3"/>
<feature type="binding site" evidence="7">
    <location>
        <position position="38"/>
    </location>
    <ligand>
        <name>Zn(2+)</name>
        <dbReference type="ChEBI" id="CHEBI:29105"/>
    </ligand>
</feature>
<keyword evidence="7" id="KW-0862">Zinc</keyword>
<dbReference type="PROSITE" id="PS01143">
    <property type="entry name" value="RIBOSOMAL_L31"/>
    <property type="match status" value="1"/>
</dbReference>
<evidence type="ECO:0000256" key="6">
    <source>
        <dbReference type="ARBA" id="ARBA00035687"/>
    </source>
</evidence>
<name>A0A9D1E7M3_9FIRM</name>
<comment type="function">
    <text evidence="7">Binds the 23S rRNA.</text>
</comment>
<dbReference type="PRINTS" id="PR01249">
    <property type="entry name" value="RIBOSOMALL31"/>
</dbReference>
<dbReference type="GO" id="GO:0003735">
    <property type="term" value="F:structural constituent of ribosome"/>
    <property type="evidence" value="ECO:0007669"/>
    <property type="project" value="InterPro"/>
</dbReference>
<feature type="binding site" evidence="7">
    <location>
        <position position="41"/>
    </location>
    <ligand>
        <name>Zn(2+)</name>
        <dbReference type="ChEBI" id="CHEBI:29105"/>
    </ligand>
</feature>
<comment type="cofactor">
    <cofactor evidence="7">
        <name>Zn(2+)</name>
        <dbReference type="ChEBI" id="CHEBI:29105"/>
    </cofactor>
    <text evidence="7">Binds 1 zinc ion per subunit.</text>
</comment>
<feature type="binding site" evidence="7">
    <location>
        <position position="18"/>
    </location>
    <ligand>
        <name>Zn(2+)</name>
        <dbReference type="ChEBI" id="CHEBI:29105"/>
    </ligand>
</feature>
<organism evidence="8 9">
    <name type="scientific">Candidatus Coproplasma avicola</name>
    <dbReference type="NCBI Taxonomy" id="2840744"/>
    <lineage>
        <taxon>Bacteria</taxon>
        <taxon>Bacillati</taxon>
        <taxon>Bacillota</taxon>
        <taxon>Clostridia</taxon>
        <taxon>Eubacteriales</taxon>
        <taxon>Candidatus Coproplasma</taxon>
    </lineage>
</organism>
<keyword evidence="4 7" id="KW-0689">Ribosomal protein</keyword>
<evidence type="ECO:0000256" key="4">
    <source>
        <dbReference type="ARBA" id="ARBA00022980"/>
    </source>
</evidence>
<dbReference type="GO" id="GO:0046872">
    <property type="term" value="F:metal ion binding"/>
    <property type="evidence" value="ECO:0007669"/>
    <property type="project" value="UniProtKB-KW"/>
</dbReference>
<dbReference type="GO" id="GO:0006412">
    <property type="term" value="P:translation"/>
    <property type="evidence" value="ECO:0007669"/>
    <property type="project" value="UniProtKB-UniRule"/>
</dbReference>
<comment type="similarity">
    <text evidence="1 7">Belongs to the bacterial ribosomal protein bL31 family. Type A subfamily.</text>
</comment>
<evidence type="ECO:0000313" key="9">
    <source>
        <dbReference type="Proteomes" id="UP000823913"/>
    </source>
</evidence>
<feature type="binding site" evidence="7">
    <location>
        <position position="16"/>
    </location>
    <ligand>
        <name>Zn(2+)</name>
        <dbReference type="ChEBI" id="CHEBI:29105"/>
    </ligand>
</feature>
<protein>
    <recommendedName>
        <fullName evidence="6 7">Large ribosomal subunit protein bL31</fullName>
    </recommendedName>
</protein>
<evidence type="ECO:0000313" key="8">
    <source>
        <dbReference type="EMBL" id="HIR67726.1"/>
    </source>
</evidence>
<comment type="caution">
    <text evidence="8">The sequence shown here is derived from an EMBL/GenBank/DDBJ whole genome shotgun (WGS) entry which is preliminary data.</text>
</comment>
<dbReference type="Pfam" id="PF01197">
    <property type="entry name" value="Ribosomal_L31"/>
    <property type="match status" value="1"/>
</dbReference>
<dbReference type="GO" id="GO:1990904">
    <property type="term" value="C:ribonucleoprotein complex"/>
    <property type="evidence" value="ECO:0007669"/>
    <property type="project" value="UniProtKB-KW"/>
</dbReference>
<dbReference type="Gene3D" id="4.10.830.30">
    <property type="entry name" value="Ribosomal protein L31"/>
    <property type="match status" value="1"/>
</dbReference>
<evidence type="ECO:0000256" key="2">
    <source>
        <dbReference type="ARBA" id="ARBA00022730"/>
    </source>
</evidence>
<gene>
    <name evidence="7 8" type="primary">rpmE</name>
    <name evidence="8" type="ORF">IAB94_06745</name>
</gene>
<dbReference type="SUPFAM" id="SSF143800">
    <property type="entry name" value="L28p-like"/>
    <property type="match status" value="1"/>
</dbReference>
<dbReference type="NCBIfam" id="NF000612">
    <property type="entry name" value="PRK00019.1"/>
    <property type="match status" value="1"/>
</dbReference>
<reference evidence="8" key="2">
    <citation type="journal article" date="2021" name="PeerJ">
        <title>Extensive microbial diversity within the chicken gut microbiome revealed by metagenomics and culture.</title>
        <authorList>
            <person name="Gilroy R."/>
            <person name="Ravi A."/>
            <person name="Getino M."/>
            <person name="Pursley I."/>
            <person name="Horton D.L."/>
            <person name="Alikhan N.F."/>
            <person name="Baker D."/>
            <person name="Gharbi K."/>
            <person name="Hall N."/>
            <person name="Watson M."/>
            <person name="Adriaenssens E.M."/>
            <person name="Foster-Nyarko E."/>
            <person name="Jarju S."/>
            <person name="Secka A."/>
            <person name="Antonio M."/>
            <person name="Oren A."/>
            <person name="Chaudhuri R.R."/>
            <person name="La Ragione R."/>
            <person name="Hildebrand F."/>
            <person name="Pallen M.J."/>
        </authorList>
    </citation>
    <scope>NUCLEOTIDE SEQUENCE</scope>
    <source>
        <strain evidence="8">ChiW16-3235</strain>
    </source>
</reference>
<dbReference type="NCBIfam" id="TIGR00105">
    <property type="entry name" value="L31"/>
    <property type="match status" value="1"/>
</dbReference>
<evidence type="ECO:0000256" key="7">
    <source>
        <dbReference type="HAMAP-Rule" id="MF_00501"/>
    </source>
</evidence>
<dbReference type="GO" id="GO:0005840">
    <property type="term" value="C:ribosome"/>
    <property type="evidence" value="ECO:0007669"/>
    <property type="project" value="UniProtKB-KW"/>
</dbReference>
<dbReference type="InterPro" id="IPR027491">
    <property type="entry name" value="Ribosomal_bL31_A"/>
</dbReference>
<evidence type="ECO:0000256" key="5">
    <source>
        <dbReference type="ARBA" id="ARBA00023274"/>
    </source>
</evidence>
<dbReference type="InterPro" id="IPR042105">
    <property type="entry name" value="Ribosomal_bL31_sf"/>
</dbReference>
<keyword evidence="3 7" id="KW-0694">RNA-binding</keyword>
<evidence type="ECO:0000256" key="1">
    <source>
        <dbReference type="ARBA" id="ARBA00009296"/>
    </source>
</evidence>
<dbReference type="InterPro" id="IPR034704">
    <property type="entry name" value="Ribosomal_bL28/bL31-like_sf"/>
</dbReference>
<dbReference type="EMBL" id="DVHK01000134">
    <property type="protein sequence ID" value="HIR67726.1"/>
    <property type="molecule type" value="Genomic_DNA"/>
</dbReference>
<reference evidence="8" key="1">
    <citation type="submission" date="2020-10" db="EMBL/GenBank/DDBJ databases">
        <authorList>
            <person name="Gilroy R."/>
        </authorList>
    </citation>
    <scope>NUCLEOTIDE SEQUENCE</scope>
    <source>
        <strain evidence="8">ChiW16-3235</strain>
    </source>
</reference>
<keyword evidence="2 7" id="KW-0699">rRNA-binding</keyword>
<dbReference type="PANTHER" id="PTHR33280:SF1">
    <property type="entry name" value="LARGE RIBOSOMAL SUBUNIT PROTEIN BL31C"/>
    <property type="match status" value="1"/>
</dbReference>
<keyword evidence="7" id="KW-0479">Metal-binding</keyword>
<proteinExistence type="inferred from homology"/>
<sequence length="67" mass="7588">MKPEIHPDYHEVTVVCACGATFKTGTTKKVDTLKVDICNKCHPFFTGKQKLVDTGGRVDKFKKRYNI</sequence>
<dbReference type="InterPro" id="IPR002150">
    <property type="entry name" value="Ribosomal_bL31"/>
</dbReference>